<feature type="transmembrane region" description="Helical" evidence="1">
    <location>
        <begin position="1017"/>
        <end position="1040"/>
    </location>
</feature>
<protein>
    <submittedName>
        <fullName evidence="2">Cation/multidrug efflux pump protein</fullName>
    </submittedName>
</protein>
<name>D8IXW2_HERSS</name>
<dbReference type="Pfam" id="PF00873">
    <property type="entry name" value="ACR_tran"/>
    <property type="match status" value="1"/>
</dbReference>
<feature type="transmembrane region" description="Helical" evidence="1">
    <location>
        <begin position="882"/>
        <end position="900"/>
    </location>
</feature>
<dbReference type="PANTHER" id="PTHR32063:SF8">
    <property type="entry name" value="CATION EFFLUX PROTEIN"/>
    <property type="match status" value="1"/>
</dbReference>
<dbReference type="RefSeq" id="WP_013236537.1">
    <property type="nucleotide sequence ID" value="NC_014323.1"/>
</dbReference>
<dbReference type="GO" id="GO:0042910">
    <property type="term" value="F:xenobiotic transmembrane transporter activity"/>
    <property type="evidence" value="ECO:0007669"/>
    <property type="project" value="TreeGrafter"/>
</dbReference>
<reference evidence="2 3" key="1">
    <citation type="submission" date="2010-04" db="EMBL/GenBank/DDBJ databases">
        <title>The genome of Herbaspirillum seropedicae SmR1, an endophytic, nitrogen-fixing, plant-growth promoting beta-Proteobacteria.</title>
        <authorList>
            <person name="Pedrosa F.O."/>
            <person name="Monteiro R.A."/>
            <person name="Wassem R."/>
            <person name="Cruz L.M."/>
            <person name="Ayub R.A."/>
            <person name="Colauto N.B."/>
            <person name="Fernandez M.A."/>
            <person name="Fungaro M.H.P."/>
            <person name="Grisard E.C."/>
            <person name="Hungria M."/>
            <person name="Madeira H.M.F."/>
            <person name="Nodari R.O."/>
            <person name="Osaku C.A."/>
            <person name="Petzl-Erler M.L."/>
            <person name="Terenzi H."/>
            <person name="Vieira L.G.E."/>
            <person name="Almeida M.I.M."/>
            <person name="Alves L.R."/>
            <person name="Arantes O.M.N."/>
            <person name="Balsanelli E."/>
            <person name="Barcellos F.G."/>
            <person name="Baura V.A."/>
            <person name="Binde D.R."/>
            <person name="Campo R.J."/>
            <person name="Chubatsu L.S."/>
            <person name="Chueire L.M.O."/>
            <person name="Ciferri R.R."/>
            <person name="Correa L.C."/>
            <person name="da Conceicao Silva J.L."/>
            <person name="Dabul A.N.G."/>
            <person name="Dambros B.P."/>
            <person name="Faoro H."/>
            <person name="Favetti A."/>
            <person name="Friedermann G."/>
            <person name="Furlaneto M.C."/>
            <person name="Gasques L.S."/>
            <person name="Gimenes C.C.T."/>
            <person name="Gioppo N.M.R."/>
            <person name="Glienke-Blanco C."/>
            <person name="Godoy L.P."/>
            <person name="Guerra M.P."/>
            <person name="Karp S."/>
            <person name="Kava-Cordeiro V."/>
            <person name="Margarido V.P."/>
            <person name="Mathioni S.M."/>
            <person name="Menck-Soares M.A."/>
            <person name="Murace N.K."/>
            <person name="Nicolas M.F."/>
            <person name="Oliveira C.E.C."/>
            <person name="Pagnan N.A.B."/>
            <person name="Pamphile J.A."/>
            <person name="Patussi E.V."/>
            <person name="Pereira L.F.P."/>
            <person name="Pereira-Ferrari L."/>
            <person name="Pinto F.G.S."/>
            <person name="Precoma C."/>
            <person name="Prioli A.J."/>
            <person name="Prioli S.M.A.P."/>
            <person name="Raittz R.T."/>
            <person name="Ramos H.J.O."/>
            <person name="Ribeiro E.M.S.F."/>
            <person name="Rigo L.U."/>
            <person name="Rocha C.L.M.S.C."/>
            <person name="Rocha S.N."/>
            <person name="Santos K."/>
            <person name="Satori D."/>
            <person name="Silva A.G."/>
            <person name="Simao R.C.G."/>
            <person name="Soares M.A.M."/>
            <person name="Souza E.M."/>
            <person name="Steffens M.B.R."/>
            <person name="Steindel M."/>
            <person name="Tadra-Sfeir M.Z."/>
            <person name="Takahashi E.K."/>
            <person name="Torres R.A."/>
            <person name="Valle J.S."/>
            <person name="Vernal J.I."/>
            <person name="Vilas-Boas L.A."/>
            <person name="Watanabe M.A.E."/>
            <person name="Weiss V.A."/>
            <person name="Yates M.A."/>
            <person name="Souza E.M."/>
        </authorList>
    </citation>
    <scope>NUCLEOTIDE SEQUENCE [LARGE SCALE GENOMIC DNA]</scope>
    <source>
        <strain evidence="2 3">SmR1</strain>
    </source>
</reference>
<evidence type="ECO:0000256" key="1">
    <source>
        <dbReference type="SAM" id="Phobius"/>
    </source>
</evidence>
<dbReference type="SUPFAM" id="SSF82714">
    <property type="entry name" value="Multidrug efflux transporter AcrB TolC docking domain, DN and DC subdomains"/>
    <property type="match status" value="2"/>
</dbReference>
<gene>
    <name evidence="2" type="ordered locus">Hsero_4618</name>
</gene>
<feature type="transmembrane region" description="Helical" evidence="1">
    <location>
        <begin position="458"/>
        <end position="477"/>
    </location>
</feature>
<organism evidence="2 3">
    <name type="scientific">Herbaspirillum seropedicae (strain SmR1)</name>
    <dbReference type="NCBI Taxonomy" id="757424"/>
    <lineage>
        <taxon>Bacteria</taxon>
        <taxon>Pseudomonadati</taxon>
        <taxon>Pseudomonadota</taxon>
        <taxon>Betaproteobacteria</taxon>
        <taxon>Burkholderiales</taxon>
        <taxon>Oxalobacteraceae</taxon>
        <taxon>Herbaspirillum</taxon>
    </lineage>
</organism>
<dbReference type="OrthoDB" id="9177212at2"/>
<dbReference type="PRINTS" id="PR00702">
    <property type="entry name" value="ACRIFLAVINRP"/>
</dbReference>
<sequence>MNMVALALRRPYTFIVMALLIVLATPLTLKNMATDIFPEINIPVVSIIWNYNGLSAQEMGQRIAAQNERGLTTVVSDIEHIESQSLAGVSVIKVFFQPKANIQTAIAQVVASVQTQVRQLPPGITPPLVIKYSASSIPVMQLALSSPTLPEQTVFDAAVQTLRPQLVTIPGVAVPYPYGGKSRLISVDLDTQALQARGLAPIDVVNAINTQNLILPSGTAKFGATEYSVKINGSPEAVAGLNELPVRTTNGATIYLKDVANVRDGFSPQTNVVRQDGARGVLLSILKNGGASTLDIVDNLRKLLPTAAQTLPEDIKITPLFDQSVFVKAAVTGVISEALIAAGLTAAMVLLFLGNWRSTLIIGLTIPLSIMAAILILAALGETLNLMTLGGLALSVGILVDQAIVTIENIERHLHLGKPLHDAIIVGAGEIGVPAFVATLCICIVFVPMFFLSGVARFLFVPLAEAVVFAMAASYLLSRTLVPTLVMLLMGSHGQVDSAKQSLLQRLYRAFDNRFERVRHGYTLVLSSLLAHRRRFALAFLGFCLLSCLLYPFLGRDFFPNVDGGQIRLHMRMPTGTRIEETARAADEVERVIRTLIPASELETILDNLGVPNSGINLSYSNAGTIGTLDGEILMALKEGHRPTEALVSMLRAELPRRFPGIEFFFQPADIVTQILNFGLPAAIDVQFTGPNMEANARLAAELTKQIRQIPGAVDAHVHQRLDGPSLDLRMDRTRLQQFGLSASNVGQNLLIALAGSSQTQPAFWLNPNNGVVYNIAVQSPQYQVDSLDALLNIPVSPGANASTTPPQLLGNLVDVHAGRQMAVASRYNIAPAIDVYVSVQGTDLASVAGKVSALVEQIKPKLARGSQVVIRGQVETMQSSFTGLGVGLAMAIVLVYLLVVVNFQSWIDAAIIIAALPAALAGIAWMLFITGTTLSVPALTGAIMTMGVATANSILIVAFARQRREEGATPLAAALEAGSTRIRPVLMTALAMIIGMIPMALGLGEGAEQNAPLGRAVIGGLMLATVSTLFFVPVVFAGVHQRLARRADQRRALAGGPAHQES</sequence>
<dbReference type="eggNOG" id="COG0841">
    <property type="taxonomic scope" value="Bacteria"/>
</dbReference>
<dbReference type="AlphaFoldDB" id="D8IXW2"/>
<feature type="transmembrane region" description="Helical" evidence="1">
    <location>
        <begin position="986"/>
        <end position="1005"/>
    </location>
</feature>
<keyword evidence="3" id="KW-1185">Reference proteome</keyword>
<feature type="transmembrane region" description="Helical" evidence="1">
    <location>
        <begin position="329"/>
        <end position="353"/>
    </location>
</feature>
<evidence type="ECO:0000313" key="2">
    <source>
        <dbReference type="EMBL" id="ADJ66084.1"/>
    </source>
</evidence>
<keyword evidence="1" id="KW-1133">Transmembrane helix</keyword>
<dbReference type="Proteomes" id="UP000000329">
    <property type="component" value="Chromosome"/>
</dbReference>
<feature type="transmembrane region" description="Helical" evidence="1">
    <location>
        <begin position="386"/>
        <end position="410"/>
    </location>
</feature>
<dbReference type="PANTHER" id="PTHR32063">
    <property type="match status" value="1"/>
</dbReference>
<dbReference type="Gene3D" id="3.30.70.1320">
    <property type="entry name" value="Multidrug efflux transporter AcrB pore domain like"/>
    <property type="match status" value="1"/>
</dbReference>
<dbReference type="SUPFAM" id="SSF82693">
    <property type="entry name" value="Multidrug efflux transporter AcrB pore domain, PN1, PN2, PC1 and PC2 subdomains"/>
    <property type="match status" value="2"/>
</dbReference>
<feature type="transmembrane region" description="Helical" evidence="1">
    <location>
        <begin position="935"/>
        <end position="961"/>
    </location>
</feature>
<feature type="transmembrane region" description="Helical" evidence="1">
    <location>
        <begin position="431"/>
        <end position="452"/>
    </location>
</feature>
<feature type="transmembrane region" description="Helical" evidence="1">
    <location>
        <begin position="360"/>
        <end position="380"/>
    </location>
</feature>
<dbReference type="Gene3D" id="3.30.70.1440">
    <property type="entry name" value="Multidrug efflux transporter AcrB pore domain"/>
    <property type="match status" value="1"/>
</dbReference>
<dbReference type="SUPFAM" id="SSF82866">
    <property type="entry name" value="Multidrug efflux transporter AcrB transmembrane domain"/>
    <property type="match status" value="2"/>
</dbReference>
<dbReference type="GO" id="GO:0005886">
    <property type="term" value="C:plasma membrane"/>
    <property type="evidence" value="ECO:0007669"/>
    <property type="project" value="TreeGrafter"/>
</dbReference>
<evidence type="ECO:0000313" key="3">
    <source>
        <dbReference type="Proteomes" id="UP000000329"/>
    </source>
</evidence>
<dbReference type="HOGENOM" id="CLU_002755_1_2_4"/>
<dbReference type="Gene3D" id="3.30.70.1430">
    <property type="entry name" value="Multidrug efflux transporter AcrB pore domain"/>
    <property type="match status" value="2"/>
</dbReference>
<dbReference type="InterPro" id="IPR027463">
    <property type="entry name" value="AcrB_DN_DC_subdom"/>
</dbReference>
<keyword evidence="1" id="KW-0472">Membrane</keyword>
<feature type="transmembrane region" description="Helical" evidence="1">
    <location>
        <begin position="907"/>
        <end position="929"/>
    </location>
</feature>
<accession>D8IXW2</accession>
<dbReference type="InterPro" id="IPR001036">
    <property type="entry name" value="Acrflvin-R"/>
</dbReference>
<dbReference type="GeneID" id="29394191"/>
<feature type="transmembrane region" description="Helical" evidence="1">
    <location>
        <begin position="536"/>
        <end position="554"/>
    </location>
</feature>
<dbReference type="KEGG" id="hse:Hsero_4618"/>
<keyword evidence="1" id="KW-0812">Transmembrane</keyword>
<dbReference type="STRING" id="757424.Hsero_4618"/>
<dbReference type="EMBL" id="CP002039">
    <property type="protein sequence ID" value="ADJ66084.1"/>
    <property type="molecule type" value="Genomic_DNA"/>
</dbReference>
<dbReference type="Gene3D" id="3.30.2090.10">
    <property type="entry name" value="Multidrug efflux transporter AcrB TolC docking domain, DN and DC subdomains"/>
    <property type="match status" value="2"/>
</dbReference>
<dbReference type="Gene3D" id="1.20.1640.10">
    <property type="entry name" value="Multidrug efflux transporter AcrB transmembrane domain"/>
    <property type="match status" value="2"/>
</dbReference>
<proteinExistence type="predicted"/>
<feature type="transmembrane region" description="Helical" evidence="1">
    <location>
        <begin position="12"/>
        <end position="29"/>
    </location>
</feature>